<dbReference type="Pfam" id="PF00847">
    <property type="entry name" value="AP2"/>
    <property type="match status" value="1"/>
</dbReference>
<keyword evidence="5" id="KW-0539">Nucleus</keyword>
<feature type="region of interest" description="Disordered" evidence="7">
    <location>
        <begin position="196"/>
        <end position="259"/>
    </location>
</feature>
<evidence type="ECO:0000256" key="1">
    <source>
        <dbReference type="ARBA" id="ARBA00004123"/>
    </source>
</evidence>
<dbReference type="AlphaFoldDB" id="A0A1L6CAY1"/>
<feature type="compositionally biased region" description="Polar residues" evidence="7">
    <location>
        <begin position="84"/>
        <end position="103"/>
    </location>
</feature>
<dbReference type="EMBL" id="KX868833">
    <property type="protein sequence ID" value="APQ47346.1"/>
    <property type="molecule type" value="mRNA"/>
</dbReference>
<dbReference type="PANTHER" id="PTHR31194">
    <property type="entry name" value="SHN SHINE , DNA BINDING / TRANSCRIPTION FACTOR"/>
    <property type="match status" value="1"/>
</dbReference>
<dbReference type="GO" id="GO:0003700">
    <property type="term" value="F:DNA-binding transcription factor activity"/>
    <property type="evidence" value="ECO:0007669"/>
    <property type="project" value="InterPro"/>
</dbReference>
<feature type="compositionally biased region" description="Low complexity" evidence="7">
    <location>
        <begin position="196"/>
        <end position="207"/>
    </location>
</feature>
<dbReference type="InterPro" id="IPR036955">
    <property type="entry name" value="AP2/ERF_dom_sf"/>
</dbReference>
<evidence type="ECO:0000313" key="9">
    <source>
        <dbReference type="EMBL" id="APQ47346.1"/>
    </source>
</evidence>
<dbReference type="InterPro" id="IPR001471">
    <property type="entry name" value="AP2/ERF_dom"/>
</dbReference>
<accession>A0A1L6CAY1</accession>
<keyword evidence="4" id="KW-0804">Transcription</keyword>
<dbReference type="PANTHER" id="PTHR31194:SF62">
    <property type="entry name" value="ETHYLENE-RESPONSIVE TRANSCRIPTION FACTOR ERF118"/>
    <property type="match status" value="1"/>
</dbReference>
<keyword evidence="2" id="KW-0805">Transcription regulation</keyword>
<dbReference type="PROSITE" id="PS51032">
    <property type="entry name" value="AP2_ERF"/>
    <property type="match status" value="1"/>
</dbReference>
<evidence type="ECO:0000256" key="3">
    <source>
        <dbReference type="ARBA" id="ARBA00023125"/>
    </source>
</evidence>
<dbReference type="CDD" id="cd00018">
    <property type="entry name" value="AP2"/>
    <property type="match status" value="1"/>
</dbReference>
<reference evidence="9" key="2">
    <citation type="submission" date="2016-09" db="EMBL/GenBank/DDBJ databases">
        <authorList>
            <person name="Capua I."/>
            <person name="De Benedictis P."/>
            <person name="Joannis T."/>
            <person name="Lombin L.H."/>
            <person name="Cattoli G."/>
        </authorList>
    </citation>
    <scope>NUCLEOTIDE SEQUENCE</scope>
</reference>
<feature type="compositionally biased region" description="Polar residues" evidence="7">
    <location>
        <begin position="213"/>
        <end position="235"/>
    </location>
</feature>
<feature type="region of interest" description="Disordered" evidence="7">
    <location>
        <begin position="1"/>
        <end position="67"/>
    </location>
</feature>
<evidence type="ECO:0000259" key="8">
    <source>
        <dbReference type="PROSITE" id="PS51032"/>
    </source>
</evidence>
<evidence type="ECO:0000256" key="2">
    <source>
        <dbReference type="ARBA" id="ARBA00023015"/>
    </source>
</evidence>
<evidence type="ECO:0000256" key="6">
    <source>
        <dbReference type="ARBA" id="ARBA00024343"/>
    </source>
</evidence>
<dbReference type="Gene3D" id="3.30.730.10">
    <property type="entry name" value="AP2/ERF domain"/>
    <property type="match status" value="1"/>
</dbReference>
<name>A0A1L6CAY1_9ROSI</name>
<protein>
    <submittedName>
        <fullName evidence="9">AP2/ERF domain-containing transcription factor</fullName>
    </submittedName>
</protein>
<feature type="compositionally biased region" description="Polar residues" evidence="7">
    <location>
        <begin position="242"/>
        <end position="252"/>
    </location>
</feature>
<dbReference type="SUPFAM" id="SSF54171">
    <property type="entry name" value="DNA-binding domain"/>
    <property type="match status" value="1"/>
</dbReference>
<dbReference type="GO" id="GO:0003677">
    <property type="term" value="F:DNA binding"/>
    <property type="evidence" value="ECO:0007669"/>
    <property type="project" value="UniProtKB-KW"/>
</dbReference>
<dbReference type="InterPro" id="IPR050913">
    <property type="entry name" value="AP2/ERF_ERF"/>
</dbReference>
<organism evidence="9">
    <name type="scientific">Vernicia montana</name>
    <dbReference type="NCBI Taxonomy" id="316732"/>
    <lineage>
        <taxon>Eukaryota</taxon>
        <taxon>Viridiplantae</taxon>
        <taxon>Streptophyta</taxon>
        <taxon>Embryophyta</taxon>
        <taxon>Tracheophyta</taxon>
        <taxon>Spermatophyta</taxon>
        <taxon>Magnoliopsida</taxon>
        <taxon>eudicotyledons</taxon>
        <taxon>Gunneridae</taxon>
        <taxon>Pentapetalae</taxon>
        <taxon>rosids</taxon>
        <taxon>fabids</taxon>
        <taxon>Malpighiales</taxon>
        <taxon>Euphorbiaceae</taxon>
        <taxon>Crotonoideae</taxon>
        <taxon>Aleuritideae</taxon>
        <taxon>Vernicia</taxon>
    </lineage>
</organism>
<feature type="domain" description="AP2/ERF" evidence="8">
    <location>
        <begin position="136"/>
        <end position="198"/>
    </location>
</feature>
<reference evidence="9" key="1">
    <citation type="journal article" date="2016" name="Genes (Basel)">
        <title>Divergent Expression Patterns in Two Vernicia Species Revealed the Potential Role of the Hub Gene VmAP2/ERF036 in Resistance to Fusarium oxysporum in Vernicia montana.</title>
        <authorList>
            <person name="Zhang Q."/>
            <person name="Gao M."/>
            <person name="Wu L."/>
            <person name="Wang Y."/>
            <person name="Chen Y."/>
        </authorList>
    </citation>
    <scope>NUCLEOTIDE SEQUENCE</scope>
</reference>
<evidence type="ECO:0000256" key="4">
    <source>
        <dbReference type="ARBA" id="ARBA00023163"/>
    </source>
</evidence>
<dbReference type="PRINTS" id="PR00367">
    <property type="entry name" value="ETHRSPELEMNT"/>
</dbReference>
<comment type="similarity">
    <text evidence="6">Belongs to the AP2/ERF transcription factor family. ERF subfamily.</text>
</comment>
<keyword evidence="3" id="KW-0238">DNA-binding</keyword>
<evidence type="ECO:0000256" key="7">
    <source>
        <dbReference type="SAM" id="MobiDB-lite"/>
    </source>
</evidence>
<dbReference type="InterPro" id="IPR016177">
    <property type="entry name" value="DNA-bd_dom_sf"/>
</dbReference>
<proteinExistence type="evidence at transcript level"/>
<feature type="region of interest" description="Disordered" evidence="7">
    <location>
        <begin position="81"/>
        <end position="144"/>
    </location>
</feature>
<evidence type="ECO:0000256" key="5">
    <source>
        <dbReference type="ARBA" id="ARBA00023242"/>
    </source>
</evidence>
<sequence>MPEPRKQPLNQSRPCKKASDTKSIFPEESTMESKMRKIRVICHDPYATDTDSSDDESGRNDRRSFKSKRFVSEINLPFIIFPQSKASPEPESSCQDSNNSGKTPNKKRRVLAKTPTPTTTTTAATTTTATKPALKKPVGVRQRKWGKWAAEIRNPMTKVRTWLGTYNTLEEAAQAYEAKKREYDAMTMAASEKSQNVSSAAASQSQNIDKSNKYNSGPVSSDDTDSVLSHTSPSSVLELDTSAISDVNGDSSDTCKEDEGFDTDAVADLEIPDLGFMNEPLDSCPIDQDLNLGLDFGNLIDDFGQLYDDYCGIEDLEICGLDSDEPSALPDYDFEFGNEEFAYLDDHHHQQQHKLPLNIACP</sequence>
<dbReference type="GO" id="GO:0009877">
    <property type="term" value="P:nodulation"/>
    <property type="evidence" value="ECO:0007669"/>
    <property type="project" value="UniProtKB-ARBA"/>
</dbReference>
<feature type="compositionally biased region" description="Low complexity" evidence="7">
    <location>
        <begin position="112"/>
        <end position="137"/>
    </location>
</feature>
<dbReference type="GO" id="GO:0005634">
    <property type="term" value="C:nucleus"/>
    <property type="evidence" value="ECO:0007669"/>
    <property type="project" value="UniProtKB-SubCell"/>
</dbReference>
<comment type="subcellular location">
    <subcellularLocation>
        <location evidence="1">Nucleus</location>
    </subcellularLocation>
</comment>
<dbReference type="FunFam" id="3.30.730.10:FF:000005">
    <property type="entry name" value="ethylene-responsive transcription factor RAP2-11"/>
    <property type="match status" value="1"/>
</dbReference>
<dbReference type="SMART" id="SM00380">
    <property type="entry name" value="AP2"/>
    <property type="match status" value="1"/>
</dbReference>